<keyword evidence="6" id="KW-0175">Coiled coil</keyword>
<evidence type="ECO:0000313" key="10">
    <source>
        <dbReference type="EMBL" id="GJN09628.1"/>
    </source>
</evidence>
<dbReference type="Pfam" id="PF23598">
    <property type="entry name" value="LRR_14"/>
    <property type="match status" value="1"/>
</dbReference>
<keyword evidence="3" id="KW-0677">Repeat</keyword>
<keyword evidence="4" id="KW-0547">Nucleotide-binding</keyword>
<reference evidence="10" key="1">
    <citation type="journal article" date="2018" name="DNA Res.">
        <title>Multiple hybrid de novo genome assembly of finger millet, an orphan allotetraploid crop.</title>
        <authorList>
            <person name="Hatakeyama M."/>
            <person name="Aluri S."/>
            <person name="Balachadran M.T."/>
            <person name="Sivarajan S.R."/>
            <person name="Patrignani A."/>
            <person name="Gruter S."/>
            <person name="Poveda L."/>
            <person name="Shimizu-Inatsugi R."/>
            <person name="Baeten J."/>
            <person name="Francoijs K.J."/>
            <person name="Nataraja K.N."/>
            <person name="Reddy Y.A.N."/>
            <person name="Phadnis S."/>
            <person name="Ravikumar R.L."/>
            <person name="Schlapbach R."/>
            <person name="Sreeman S.M."/>
            <person name="Shimizu K.K."/>
        </authorList>
    </citation>
    <scope>NUCLEOTIDE SEQUENCE</scope>
</reference>
<gene>
    <name evidence="10" type="primary">ga27651</name>
    <name evidence="10" type="ORF">PR202_ga27651</name>
</gene>
<reference evidence="10" key="2">
    <citation type="submission" date="2021-12" db="EMBL/GenBank/DDBJ databases">
        <title>Resequencing data analysis of finger millet.</title>
        <authorList>
            <person name="Hatakeyama M."/>
            <person name="Aluri S."/>
            <person name="Balachadran M.T."/>
            <person name="Sivarajan S.R."/>
            <person name="Poveda L."/>
            <person name="Shimizu-Inatsugi R."/>
            <person name="Schlapbach R."/>
            <person name="Sreeman S.M."/>
            <person name="Shimizu K.K."/>
        </authorList>
    </citation>
    <scope>NUCLEOTIDE SEQUENCE</scope>
</reference>
<dbReference type="SUPFAM" id="SSF52540">
    <property type="entry name" value="P-loop containing nucleoside triphosphate hydrolases"/>
    <property type="match status" value="1"/>
</dbReference>
<dbReference type="EMBL" id="BQKI01000016">
    <property type="protein sequence ID" value="GJN09628.1"/>
    <property type="molecule type" value="Genomic_DNA"/>
</dbReference>
<comment type="similarity">
    <text evidence="1">Belongs to the disease resistance NB-LRR family.</text>
</comment>
<keyword evidence="11" id="KW-1185">Reference proteome</keyword>
<evidence type="ECO:0000313" key="11">
    <source>
        <dbReference type="Proteomes" id="UP001054889"/>
    </source>
</evidence>
<evidence type="ECO:0000256" key="2">
    <source>
        <dbReference type="ARBA" id="ARBA00022614"/>
    </source>
</evidence>
<dbReference type="InterPro" id="IPR041118">
    <property type="entry name" value="Rx_N"/>
</dbReference>
<accession>A0AAV5DFB4</accession>
<feature type="domain" description="NB-ARC" evidence="7">
    <location>
        <begin position="171"/>
        <end position="258"/>
    </location>
</feature>
<proteinExistence type="inferred from homology"/>
<evidence type="ECO:0000259" key="8">
    <source>
        <dbReference type="Pfam" id="PF18052"/>
    </source>
</evidence>
<dbReference type="GO" id="GO:0006952">
    <property type="term" value="P:defense response"/>
    <property type="evidence" value="ECO:0007669"/>
    <property type="project" value="UniProtKB-KW"/>
</dbReference>
<evidence type="ECO:0000256" key="3">
    <source>
        <dbReference type="ARBA" id="ARBA00022737"/>
    </source>
</evidence>
<organism evidence="10 11">
    <name type="scientific">Eleusine coracana subsp. coracana</name>
    <dbReference type="NCBI Taxonomy" id="191504"/>
    <lineage>
        <taxon>Eukaryota</taxon>
        <taxon>Viridiplantae</taxon>
        <taxon>Streptophyta</taxon>
        <taxon>Embryophyta</taxon>
        <taxon>Tracheophyta</taxon>
        <taxon>Spermatophyta</taxon>
        <taxon>Magnoliopsida</taxon>
        <taxon>Liliopsida</taxon>
        <taxon>Poales</taxon>
        <taxon>Poaceae</taxon>
        <taxon>PACMAD clade</taxon>
        <taxon>Chloridoideae</taxon>
        <taxon>Cynodonteae</taxon>
        <taxon>Eleusininae</taxon>
        <taxon>Eleusine</taxon>
    </lineage>
</organism>
<sequence>MEFATGALGTLLPKLGQLLEDDYNLRKNVRKNIAFLKKELEFTHAVLRDVGEVPPEQLKEVVRYWARDARELSYEMEDVIDSFLVHVDGPDTPSKRSAKRFIKKMKSWLTNISKRRQIGEQIKSIKERNKEVAARRDRYKVDIDTKNHGTSVDPRLQALYAKTTELVGIDESKKEIIMNLTKGDDLSPQLQKIVSIVGFGGLGKTTLAKAVFDEIKLQFDCTAFVAVSRNPDVTKFLKDMLYELDKETYENIHSTSLDVNHLIDLARGFIGNKRFLEELSCLRIDEESRDNAEALGLLTELRIPVWMNSNPSDLLLDLSILSIDVRKLGQDDILILGRLPSLRYLDVLSDLGTYGRLVVGPGSFPCLVHCKLFGSVAHLVFQQGAMPRLTLLESWFLVRLAKEVAESDGGFELGLGNLPSLQVAVVWFRSREASEEEVKEAQAAVTKEAEIHPKRPTLIMFP</sequence>
<dbReference type="Pfam" id="PF18052">
    <property type="entry name" value="Rx_N"/>
    <property type="match status" value="1"/>
</dbReference>
<dbReference type="GO" id="GO:0043531">
    <property type="term" value="F:ADP binding"/>
    <property type="evidence" value="ECO:0007669"/>
    <property type="project" value="InterPro"/>
</dbReference>
<dbReference type="InterPro" id="IPR002182">
    <property type="entry name" value="NB-ARC"/>
</dbReference>
<evidence type="ECO:0000256" key="1">
    <source>
        <dbReference type="ARBA" id="ARBA00008894"/>
    </source>
</evidence>
<evidence type="ECO:0000259" key="7">
    <source>
        <dbReference type="Pfam" id="PF00931"/>
    </source>
</evidence>
<dbReference type="InterPro" id="IPR027417">
    <property type="entry name" value="P-loop_NTPase"/>
</dbReference>
<comment type="caution">
    <text evidence="10">The sequence shown here is derived from an EMBL/GenBank/DDBJ whole genome shotgun (WGS) entry which is preliminary data.</text>
</comment>
<feature type="domain" description="Disease resistance R13L4/SHOC-2-like LRR" evidence="9">
    <location>
        <begin position="302"/>
        <end position="458"/>
    </location>
</feature>
<evidence type="ECO:0000256" key="5">
    <source>
        <dbReference type="ARBA" id="ARBA00022821"/>
    </source>
</evidence>
<keyword evidence="5" id="KW-0611">Plant defense</keyword>
<feature type="domain" description="Disease resistance N-terminal" evidence="8">
    <location>
        <begin position="7"/>
        <end position="97"/>
    </location>
</feature>
<dbReference type="PANTHER" id="PTHR19338:SF75">
    <property type="entry name" value="OS08G0170100 PROTEIN"/>
    <property type="match status" value="1"/>
</dbReference>
<dbReference type="CDD" id="cd14798">
    <property type="entry name" value="RX-CC_like"/>
    <property type="match status" value="1"/>
</dbReference>
<dbReference type="AlphaFoldDB" id="A0AAV5DFB4"/>
<dbReference type="Gene3D" id="3.40.50.300">
    <property type="entry name" value="P-loop containing nucleotide triphosphate hydrolases"/>
    <property type="match status" value="1"/>
</dbReference>
<evidence type="ECO:0000256" key="4">
    <source>
        <dbReference type="ARBA" id="ARBA00022741"/>
    </source>
</evidence>
<name>A0AAV5DFB4_ELECO</name>
<dbReference type="InterPro" id="IPR055414">
    <property type="entry name" value="LRR_R13L4/SHOC2-like"/>
</dbReference>
<dbReference type="InterPro" id="IPR038005">
    <property type="entry name" value="RX-like_CC"/>
</dbReference>
<dbReference type="Pfam" id="PF00931">
    <property type="entry name" value="NB-ARC"/>
    <property type="match status" value="1"/>
</dbReference>
<evidence type="ECO:0000256" key="6">
    <source>
        <dbReference type="ARBA" id="ARBA00023054"/>
    </source>
</evidence>
<evidence type="ECO:0000259" key="9">
    <source>
        <dbReference type="Pfam" id="PF23598"/>
    </source>
</evidence>
<dbReference type="PANTHER" id="PTHR19338">
    <property type="entry name" value="TRANSLOCASE OF INNER MITOCHONDRIAL MEMBRANE 13 HOMOLOG"/>
    <property type="match status" value="1"/>
</dbReference>
<dbReference type="Proteomes" id="UP001054889">
    <property type="component" value="Unassembled WGS sequence"/>
</dbReference>
<keyword evidence="2" id="KW-0433">Leucine-rich repeat</keyword>
<protein>
    <submittedName>
        <fullName evidence="10">Uncharacterized protein</fullName>
    </submittedName>
</protein>
<dbReference type="Gene3D" id="1.20.5.4130">
    <property type="match status" value="1"/>
</dbReference>